<gene>
    <name evidence="2" type="ORF">PIB30_012540</name>
</gene>
<evidence type="ECO:0000313" key="2">
    <source>
        <dbReference type="EMBL" id="MED6168544.1"/>
    </source>
</evidence>
<protein>
    <submittedName>
        <fullName evidence="2">Uncharacterized protein</fullName>
    </submittedName>
</protein>
<feature type="region of interest" description="Disordered" evidence="1">
    <location>
        <begin position="138"/>
        <end position="159"/>
    </location>
</feature>
<proteinExistence type="predicted"/>
<evidence type="ECO:0000313" key="3">
    <source>
        <dbReference type="Proteomes" id="UP001341840"/>
    </source>
</evidence>
<sequence length="179" mass="19682">MPAASSLCFTPTSAGSTTTSSDLNSAIFTSLFPTNLIKPPPTTTTEPPIHWDATNTNNTNFIDAATTITWGQESTVEAAVQKDDIKWSEYLNSNPFFLANNNTVTVPVQHQLPCIYSSSEEVKPESFINVDESSSMSSAWHQSSSSSNQQHHHQASFQQTSDLYTKDLHRFSLAFGQTM</sequence>
<reference evidence="2 3" key="1">
    <citation type="journal article" date="2023" name="Plants (Basel)">
        <title>Bridging the Gap: Combining Genomics and Transcriptomics Approaches to Understand Stylosanthes scabra, an Orphan Legume from the Brazilian Caatinga.</title>
        <authorList>
            <person name="Ferreira-Neto J.R.C."/>
            <person name="da Silva M.D."/>
            <person name="Binneck E."/>
            <person name="de Melo N.F."/>
            <person name="da Silva R.H."/>
            <person name="de Melo A.L.T.M."/>
            <person name="Pandolfi V."/>
            <person name="Bustamante F.O."/>
            <person name="Brasileiro-Vidal A.C."/>
            <person name="Benko-Iseppon A.M."/>
        </authorList>
    </citation>
    <scope>NUCLEOTIDE SEQUENCE [LARGE SCALE GENOMIC DNA]</scope>
    <source>
        <tissue evidence="2">Leaves</tissue>
    </source>
</reference>
<dbReference type="Proteomes" id="UP001341840">
    <property type="component" value="Unassembled WGS sequence"/>
</dbReference>
<evidence type="ECO:0000256" key="1">
    <source>
        <dbReference type="SAM" id="MobiDB-lite"/>
    </source>
</evidence>
<comment type="caution">
    <text evidence="2">The sequence shown here is derived from an EMBL/GenBank/DDBJ whole genome shotgun (WGS) entry which is preliminary data.</text>
</comment>
<organism evidence="2 3">
    <name type="scientific">Stylosanthes scabra</name>
    <dbReference type="NCBI Taxonomy" id="79078"/>
    <lineage>
        <taxon>Eukaryota</taxon>
        <taxon>Viridiplantae</taxon>
        <taxon>Streptophyta</taxon>
        <taxon>Embryophyta</taxon>
        <taxon>Tracheophyta</taxon>
        <taxon>Spermatophyta</taxon>
        <taxon>Magnoliopsida</taxon>
        <taxon>eudicotyledons</taxon>
        <taxon>Gunneridae</taxon>
        <taxon>Pentapetalae</taxon>
        <taxon>rosids</taxon>
        <taxon>fabids</taxon>
        <taxon>Fabales</taxon>
        <taxon>Fabaceae</taxon>
        <taxon>Papilionoideae</taxon>
        <taxon>50 kb inversion clade</taxon>
        <taxon>dalbergioids sensu lato</taxon>
        <taxon>Dalbergieae</taxon>
        <taxon>Pterocarpus clade</taxon>
        <taxon>Stylosanthes</taxon>
    </lineage>
</organism>
<accession>A0ABU6V591</accession>
<dbReference type="EMBL" id="JASCZI010151066">
    <property type="protein sequence ID" value="MED6168544.1"/>
    <property type="molecule type" value="Genomic_DNA"/>
</dbReference>
<name>A0ABU6V591_9FABA</name>
<keyword evidence="3" id="KW-1185">Reference proteome</keyword>